<feature type="chain" id="PRO_5046300910" evidence="2">
    <location>
        <begin position="31"/>
        <end position="187"/>
    </location>
</feature>
<dbReference type="EMBL" id="JARBHB010000008">
    <property type="protein sequence ID" value="KAJ8876410.1"/>
    <property type="molecule type" value="Genomic_DNA"/>
</dbReference>
<reference evidence="3 4" key="1">
    <citation type="submission" date="2023-02" db="EMBL/GenBank/DDBJ databases">
        <title>LHISI_Scaffold_Assembly.</title>
        <authorList>
            <person name="Stuart O.P."/>
            <person name="Cleave R."/>
            <person name="Magrath M.J.L."/>
            <person name="Mikheyev A.S."/>
        </authorList>
    </citation>
    <scope>NUCLEOTIDE SEQUENCE [LARGE SCALE GENOMIC DNA]</scope>
    <source>
        <strain evidence="3">Daus_M_001</strain>
        <tissue evidence="3">Leg muscle</tissue>
    </source>
</reference>
<dbReference type="Proteomes" id="UP001159363">
    <property type="component" value="Chromosome 7"/>
</dbReference>
<keyword evidence="4" id="KW-1185">Reference proteome</keyword>
<evidence type="ECO:0000256" key="2">
    <source>
        <dbReference type="SAM" id="SignalP"/>
    </source>
</evidence>
<accession>A0ABQ9GWL3</accession>
<comment type="caution">
    <text evidence="3">The sequence shown here is derived from an EMBL/GenBank/DDBJ whole genome shotgun (WGS) entry which is preliminary data.</text>
</comment>
<sequence>MAVSVWWRGNASRLPYILLYRLICLPNTAGSSALATASAAPSSSRYSSTVALFKNLTSNAIPVIKSSSVLLVENGTSTNEATDEFEGSKPSELIHTSTKVYKSLSALKKQSMCEVIVAVVLKKKKLHILHQHGQNITTNSVDATVENAKKIPLVCQLQHQQLFGFPESSSSRVEKYEPGVDPVETAA</sequence>
<evidence type="ECO:0000256" key="1">
    <source>
        <dbReference type="SAM" id="MobiDB-lite"/>
    </source>
</evidence>
<feature type="region of interest" description="Disordered" evidence="1">
    <location>
        <begin position="168"/>
        <end position="187"/>
    </location>
</feature>
<feature type="signal peptide" evidence="2">
    <location>
        <begin position="1"/>
        <end position="30"/>
    </location>
</feature>
<organism evidence="3 4">
    <name type="scientific">Dryococelus australis</name>
    <dbReference type="NCBI Taxonomy" id="614101"/>
    <lineage>
        <taxon>Eukaryota</taxon>
        <taxon>Metazoa</taxon>
        <taxon>Ecdysozoa</taxon>
        <taxon>Arthropoda</taxon>
        <taxon>Hexapoda</taxon>
        <taxon>Insecta</taxon>
        <taxon>Pterygota</taxon>
        <taxon>Neoptera</taxon>
        <taxon>Polyneoptera</taxon>
        <taxon>Phasmatodea</taxon>
        <taxon>Verophasmatodea</taxon>
        <taxon>Anareolatae</taxon>
        <taxon>Phasmatidae</taxon>
        <taxon>Eurycanthinae</taxon>
        <taxon>Dryococelus</taxon>
    </lineage>
</organism>
<protein>
    <submittedName>
        <fullName evidence="3">Uncharacterized protein</fullName>
    </submittedName>
</protein>
<gene>
    <name evidence="3" type="ORF">PR048_020855</name>
</gene>
<evidence type="ECO:0000313" key="4">
    <source>
        <dbReference type="Proteomes" id="UP001159363"/>
    </source>
</evidence>
<proteinExistence type="predicted"/>
<evidence type="ECO:0000313" key="3">
    <source>
        <dbReference type="EMBL" id="KAJ8876410.1"/>
    </source>
</evidence>
<keyword evidence="2" id="KW-0732">Signal</keyword>
<name>A0ABQ9GWL3_9NEOP</name>